<dbReference type="RefSeq" id="WP_232179147.1">
    <property type="nucleotide sequence ID" value="NZ_JAJPWV010000008.1"/>
</dbReference>
<evidence type="ECO:0008006" key="4">
    <source>
        <dbReference type="Google" id="ProtNLM"/>
    </source>
</evidence>
<dbReference type="Proteomes" id="UP001199919">
    <property type="component" value="Unassembled WGS sequence"/>
</dbReference>
<evidence type="ECO:0000313" key="2">
    <source>
        <dbReference type="EMBL" id="MCD8742583.1"/>
    </source>
</evidence>
<name>A0ABS8U9S1_9SPHI</name>
<sequence>MKKIALIALFSAAFSYARAQQQVVITAQPKKSDQNKSYVLPTDSSRVKSNLNEIVAVQSGPINNDIIVYSRMPVSKIHPYNSKMPVQGKGNKITGYNMPVKKVQIINPDTVGRVKITP</sequence>
<reference evidence="2 3" key="1">
    <citation type="submission" date="2021-12" db="EMBL/GenBank/DDBJ databases">
        <title>Mucilaginibacter roseus genome.</title>
        <authorList>
            <person name="Ferreira J.R."/>
            <person name="Newman J.D."/>
        </authorList>
    </citation>
    <scope>NUCLEOTIDE SEQUENCE [LARGE SCALE GENOMIC DNA]</scope>
    <source>
        <strain evidence="2 3">LMG 28454</strain>
    </source>
</reference>
<dbReference type="EMBL" id="JAJPWV010000008">
    <property type="protein sequence ID" value="MCD8742583.1"/>
    <property type="molecule type" value="Genomic_DNA"/>
</dbReference>
<proteinExistence type="predicted"/>
<comment type="caution">
    <text evidence="2">The sequence shown here is derived from an EMBL/GenBank/DDBJ whole genome shotgun (WGS) entry which is preliminary data.</text>
</comment>
<evidence type="ECO:0000256" key="1">
    <source>
        <dbReference type="SAM" id="SignalP"/>
    </source>
</evidence>
<gene>
    <name evidence="2" type="ORF">LT679_18375</name>
</gene>
<feature type="signal peptide" evidence="1">
    <location>
        <begin position="1"/>
        <end position="19"/>
    </location>
</feature>
<keyword evidence="1" id="KW-0732">Signal</keyword>
<accession>A0ABS8U9S1</accession>
<evidence type="ECO:0000313" key="3">
    <source>
        <dbReference type="Proteomes" id="UP001199919"/>
    </source>
</evidence>
<feature type="chain" id="PRO_5047058622" description="TonB-dependent receptor" evidence="1">
    <location>
        <begin position="20"/>
        <end position="118"/>
    </location>
</feature>
<keyword evidence="3" id="KW-1185">Reference proteome</keyword>
<organism evidence="2 3">
    <name type="scientific">Mucilaginibacter roseus</name>
    <dbReference type="NCBI Taxonomy" id="1528868"/>
    <lineage>
        <taxon>Bacteria</taxon>
        <taxon>Pseudomonadati</taxon>
        <taxon>Bacteroidota</taxon>
        <taxon>Sphingobacteriia</taxon>
        <taxon>Sphingobacteriales</taxon>
        <taxon>Sphingobacteriaceae</taxon>
        <taxon>Mucilaginibacter</taxon>
    </lineage>
</organism>
<protein>
    <recommendedName>
        <fullName evidence="4">TonB-dependent receptor</fullName>
    </recommendedName>
</protein>